<dbReference type="EMBL" id="VOIH02000004">
    <property type="protein sequence ID" value="KAF3448093.1"/>
    <property type="molecule type" value="Genomic_DNA"/>
</dbReference>
<proteinExistence type="predicted"/>
<comment type="caution">
    <text evidence="1">The sequence shown here is derived from an EMBL/GenBank/DDBJ whole genome shotgun (WGS) entry which is preliminary data.</text>
</comment>
<evidence type="ECO:0000313" key="1">
    <source>
        <dbReference type="EMBL" id="KAF3448093.1"/>
    </source>
</evidence>
<organism evidence="1 2">
    <name type="scientific">Rhamnella rubrinervis</name>
    <dbReference type="NCBI Taxonomy" id="2594499"/>
    <lineage>
        <taxon>Eukaryota</taxon>
        <taxon>Viridiplantae</taxon>
        <taxon>Streptophyta</taxon>
        <taxon>Embryophyta</taxon>
        <taxon>Tracheophyta</taxon>
        <taxon>Spermatophyta</taxon>
        <taxon>Magnoliopsida</taxon>
        <taxon>eudicotyledons</taxon>
        <taxon>Gunneridae</taxon>
        <taxon>Pentapetalae</taxon>
        <taxon>rosids</taxon>
        <taxon>fabids</taxon>
        <taxon>Rosales</taxon>
        <taxon>Rhamnaceae</taxon>
        <taxon>rhamnoid group</taxon>
        <taxon>Rhamneae</taxon>
        <taxon>Rhamnella</taxon>
    </lineage>
</organism>
<dbReference type="Proteomes" id="UP000796880">
    <property type="component" value="Unassembled WGS sequence"/>
</dbReference>
<protein>
    <submittedName>
        <fullName evidence="1">Uncharacterized protein</fullName>
    </submittedName>
</protein>
<keyword evidence="2" id="KW-1185">Reference proteome</keyword>
<reference evidence="1" key="1">
    <citation type="submission" date="2020-03" db="EMBL/GenBank/DDBJ databases">
        <title>A high-quality chromosome-level genome assembly of a woody plant with both climbing and erect habits, Rhamnella rubrinervis.</title>
        <authorList>
            <person name="Lu Z."/>
            <person name="Yang Y."/>
            <person name="Zhu X."/>
            <person name="Sun Y."/>
        </authorList>
    </citation>
    <scope>NUCLEOTIDE SEQUENCE</scope>
    <source>
        <strain evidence="1">BYM</strain>
        <tissue evidence="1">Leaf</tissue>
    </source>
</reference>
<sequence length="120" mass="13605">MIPFKVSYQVQQEDVIGERSSACKLGHILSHWHVLGYEKIPINKRANLMREKKALVVPSKSMLGTFAMVRIASMGRWSVFGEVIETIQPINNNAASSKGMSTQEEYPKNEDPKLSFYFNV</sequence>
<name>A0A8K0HA21_9ROSA</name>
<accession>A0A8K0HA21</accession>
<evidence type="ECO:0000313" key="2">
    <source>
        <dbReference type="Proteomes" id="UP000796880"/>
    </source>
</evidence>
<gene>
    <name evidence="1" type="ORF">FNV43_RR08801</name>
</gene>
<dbReference type="AlphaFoldDB" id="A0A8K0HA21"/>